<dbReference type="InterPro" id="IPR001619">
    <property type="entry name" value="Sec1-like"/>
</dbReference>
<gene>
    <name evidence="3" type="ORF">PCOR1329_LOCUS35181</name>
</gene>
<protein>
    <submittedName>
        <fullName evidence="3">Uncharacterized protein</fullName>
    </submittedName>
</protein>
<dbReference type="InterPro" id="IPR043154">
    <property type="entry name" value="Sec-1-like_dom1"/>
</dbReference>
<dbReference type="Gene3D" id="3.90.830.10">
    <property type="entry name" value="Syntaxin Binding Protein 1, Chain A, domain 2"/>
    <property type="match status" value="1"/>
</dbReference>
<comment type="similarity">
    <text evidence="1">Belongs to the STXBP/unc-18/SEC1 family.</text>
</comment>
<feature type="compositionally biased region" description="Pro residues" evidence="2">
    <location>
        <begin position="736"/>
        <end position="745"/>
    </location>
</feature>
<dbReference type="PANTHER" id="PTHR11679">
    <property type="entry name" value="VESICLE PROTEIN SORTING-ASSOCIATED"/>
    <property type="match status" value="1"/>
</dbReference>
<feature type="compositionally biased region" description="Basic and acidic residues" evidence="2">
    <location>
        <begin position="865"/>
        <end position="887"/>
    </location>
</feature>
<feature type="compositionally biased region" description="Basic and acidic residues" evidence="2">
    <location>
        <begin position="594"/>
        <end position="617"/>
    </location>
</feature>
<evidence type="ECO:0000313" key="3">
    <source>
        <dbReference type="EMBL" id="CAK0839520.1"/>
    </source>
</evidence>
<dbReference type="InterPro" id="IPR036045">
    <property type="entry name" value="Sec1-like_sf"/>
</dbReference>
<dbReference type="SUPFAM" id="SSF56815">
    <property type="entry name" value="Sec1/munc18-like (SM) proteins"/>
    <property type="match status" value="1"/>
</dbReference>
<dbReference type="Gene3D" id="3.40.50.1910">
    <property type="match status" value="1"/>
</dbReference>
<organism evidence="3 4">
    <name type="scientific">Prorocentrum cordatum</name>
    <dbReference type="NCBI Taxonomy" id="2364126"/>
    <lineage>
        <taxon>Eukaryota</taxon>
        <taxon>Sar</taxon>
        <taxon>Alveolata</taxon>
        <taxon>Dinophyceae</taxon>
        <taxon>Prorocentrales</taxon>
        <taxon>Prorocentraceae</taxon>
        <taxon>Prorocentrum</taxon>
    </lineage>
</organism>
<dbReference type="Proteomes" id="UP001189429">
    <property type="component" value="Unassembled WGS sequence"/>
</dbReference>
<evidence type="ECO:0000313" key="4">
    <source>
        <dbReference type="Proteomes" id="UP001189429"/>
    </source>
</evidence>
<dbReference type="InterPro" id="IPR043127">
    <property type="entry name" value="Sec-1-like_dom3a"/>
</dbReference>
<keyword evidence="4" id="KW-1185">Reference proteome</keyword>
<feature type="region of interest" description="Disordered" evidence="2">
    <location>
        <begin position="594"/>
        <end position="621"/>
    </location>
</feature>
<evidence type="ECO:0000256" key="1">
    <source>
        <dbReference type="ARBA" id="ARBA00009884"/>
    </source>
</evidence>
<dbReference type="EMBL" id="CAUYUJ010014301">
    <property type="protein sequence ID" value="CAK0839520.1"/>
    <property type="molecule type" value="Genomic_DNA"/>
</dbReference>
<sequence length="1366" mass="150615">MSDLHSEGVTSMELLERAREPLPALDALYFVRATSANVELIRGDFQTGGPDAKGEGREAADTVQHRHVHLAFSQMLTTELMEQLAEAPRLSQRVKSMVELPLSFVTVQDRGFHFDMPSALRALFPAPDPLVLGEVVHGLVDVCRCLQAEEVSIRHLHSKTCKEVAKRLEESLAHSSKRSSPLVTGQRKAHIPCEVLIVDRSFDMASPLVHEYTYEAMVYDLLDGGALDADRNVVTMKSPDREMLLSEVDALWEELKHMHLGEALSTIPARTQEVLSQNRRASPDQVSTKDLLGMVRDLPGQKDVIDRLMLHTFIAQELNRRIDEEQLMPGEARQDSLGLLEQDIACGHDRNGKTIRSDKLHENLVKFFNRGASVPSETKLRLLLLYLSCVAYVKEDVRQRLVEAANLSADDQVVLMNMLQTQLADVPDHTSQKPGASCVHRVTDDQAACFKANAREEGRFELSRYEPRVKLILRQLLEGRLPDEEFPHQTGAPSCPIASAAGPLRAAARGLAAPLAPPVAAVDDWSFAEAAAAADPAAHSTAPGVTRRVLVFVLGGITYSELRAVAELKRELPAAGLEVVLGGTSLLTARRLIDSLRPPREEEPHGAARGPQEEAPRPSRAGQALQSALSLAWRESLRWILVQICFVSRTSAFDVGIPGLEHGDQPHACDLCRETCSLSACQAETIKISNDSLFPASIRLGLVSQGGDFDPNGEQKEEPPPPPPDPPKKAAKGKVPEPPPPPEKPPCPFIVEPAELQLGVGEQADVRVWCFPREKGVLEDTLVALVEHNPDPVTFSLCALGTEPVVTVDTEEVDLERLLVNWRAEERRVRLKNASALPTMWQLVCDEVQVTDPPEPVQAGSKAKGKAEAKDRSRSKGKDKDREEPKEALSASKGSTVEEPLAVPEEFQIEPLKGKLAPGEEFDLRINFKAARAMDFKCGLRLECRDCEGFRGWEPQGRLAAHAETFEVDVAIEPDPLTSLLDFGTVLVHSSVERTFEVLNRGRFAARYELQVRKALRDLLVIDKAKDELAPGERRTVKVTCMPIRVYEALVDNSGISALVFDTVTGNQVDQKLPPVRVAMSAVYNQFQLTPPRGVNFGPVEKGETITRRCKGGGEFKPWDLAGQLKEAQCRTNQLQKAAVHKSCGTRAENMSFDVDMASDGESFGEGKWRARIHELDKQLELAGKAAGSQNIEKLKHAIELQRVHIHEMQRNDRSRLNWLRQQPIRLSRSMLRTGLAPLARSVSTVLDWGRFVSSFVLVGLRCNMAGEIANELPTVTTTAQIQDCVDNGLVSRDATSGFQAAAQSNQSYETMEEKGQVMTTNVGNAGDWNLTSDTLDGLAWSDQLRAAFIMPSEVCFLPQAMEWLS</sequence>
<dbReference type="InterPro" id="IPR013783">
    <property type="entry name" value="Ig-like_fold"/>
</dbReference>
<feature type="region of interest" description="Disordered" evidence="2">
    <location>
        <begin position="852"/>
        <end position="904"/>
    </location>
</feature>
<name>A0ABN9T3D6_9DINO</name>
<dbReference type="Gene3D" id="1.25.40.60">
    <property type="match status" value="1"/>
</dbReference>
<evidence type="ECO:0000256" key="2">
    <source>
        <dbReference type="SAM" id="MobiDB-lite"/>
    </source>
</evidence>
<proteinExistence type="inferred from homology"/>
<reference evidence="3" key="1">
    <citation type="submission" date="2023-10" db="EMBL/GenBank/DDBJ databases">
        <authorList>
            <person name="Chen Y."/>
            <person name="Shah S."/>
            <person name="Dougan E. K."/>
            <person name="Thang M."/>
            <person name="Chan C."/>
        </authorList>
    </citation>
    <scope>NUCLEOTIDE SEQUENCE [LARGE SCALE GENOMIC DNA]</scope>
</reference>
<feature type="region of interest" description="Disordered" evidence="2">
    <location>
        <begin position="704"/>
        <end position="745"/>
    </location>
</feature>
<dbReference type="InterPro" id="IPR027482">
    <property type="entry name" value="Sec1-like_dom2"/>
</dbReference>
<dbReference type="Gene3D" id="3.40.50.2060">
    <property type="match status" value="1"/>
</dbReference>
<dbReference type="Pfam" id="PF00995">
    <property type="entry name" value="Sec1"/>
    <property type="match status" value="1"/>
</dbReference>
<accession>A0ABN9T3D6</accession>
<comment type="caution">
    <text evidence="3">The sequence shown here is derived from an EMBL/GenBank/DDBJ whole genome shotgun (WGS) entry which is preliminary data.</text>
</comment>
<dbReference type="Gene3D" id="2.60.40.10">
    <property type="entry name" value="Immunoglobulins"/>
    <property type="match status" value="3"/>
</dbReference>